<comment type="function">
    <text evidence="2">Antitoxin component of a type II toxin-antitoxin (TA) system.</text>
</comment>
<dbReference type="EMBL" id="JAQYXL010000001">
    <property type="protein sequence ID" value="MEN3228345.1"/>
    <property type="molecule type" value="Genomic_DNA"/>
</dbReference>
<keyword evidence="5" id="KW-1185">Reference proteome</keyword>
<comment type="similarity">
    <text evidence="1 2">Belongs to the phD/YefM antitoxin family.</text>
</comment>
<proteinExistence type="inferred from homology"/>
<dbReference type="Gene3D" id="3.40.1620.10">
    <property type="entry name" value="YefM-like domain"/>
    <property type="match status" value="1"/>
</dbReference>
<dbReference type="InterPro" id="IPR006442">
    <property type="entry name" value="Antitoxin_Phd/YefM"/>
</dbReference>
<organism evidence="4 5">
    <name type="scientific">Methylorubrum rhodesianum</name>
    <dbReference type="NCBI Taxonomy" id="29427"/>
    <lineage>
        <taxon>Bacteria</taxon>
        <taxon>Pseudomonadati</taxon>
        <taxon>Pseudomonadota</taxon>
        <taxon>Alphaproteobacteria</taxon>
        <taxon>Hyphomicrobiales</taxon>
        <taxon>Methylobacteriaceae</taxon>
        <taxon>Methylorubrum</taxon>
    </lineage>
</organism>
<dbReference type="RefSeq" id="WP_043766059.1">
    <property type="nucleotide sequence ID" value="NZ_JACWCW010000004.1"/>
</dbReference>
<evidence type="ECO:0000256" key="3">
    <source>
        <dbReference type="SAM" id="MobiDB-lite"/>
    </source>
</evidence>
<dbReference type="Pfam" id="PF02604">
    <property type="entry name" value="PhdYeFM_antitox"/>
    <property type="match status" value="1"/>
</dbReference>
<feature type="region of interest" description="Disordered" evidence="3">
    <location>
        <begin position="71"/>
        <end position="91"/>
    </location>
</feature>
<reference evidence="4 5" key="1">
    <citation type="journal article" date="2023" name="PLoS ONE">
        <title>Complete genome assembly of Hawai'i environmental nontuberculous mycobacteria reveals unexpected co-isolation with methylobacteria.</title>
        <authorList>
            <person name="Hendrix J."/>
            <person name="Epperson L.E."/>
            <person name="Tong E.I."/>
            <person name="Chan Y.L."/>
            <person name="Hasan N.A."/>
            <person name="Dawrs S.N."/>
            <person name="Norton G.J."/>
            <person name="Virdi R."/>
            <person name="Crooks J.L."/>
            <person name="Chan E.D."/>
            <person name="Honda J.R."/>
            <person name="Strong M."/>
        </authorList>
    </citation>
    <scope>NUCLEOTIDE SEQUENCE [LARGE SCALE GENOMIC DNA]</scope>
    <source>
        <strain evidence="4 5">NJH_HI01</strain>
    </source>
</reference>
<feature type="compositionally biased region" description="Basic and acidic residues" evidence="3">
    <location>
        <begin position="71"/>
        <end position="83"/>
    </location>
</feature>
<dbReference type="Proteomes" id="UP001404845">
    <property type="component" value="Unassembled WGS sequence"/>
</dbReference>
<dbReference type="NCBIfam" id="TIGR01552">
    <property type="entry name" value="phd_fam"/>
    <property type="match status" value="1"/>
</dbReference>
<name>A0ABU9ZAR1_9HYPH</name>
<evidence type="ECO:0000256" key="2">
    <source>
        <dbReference type="RuleBase" id="RU362080"/>
    </source>
</evidence>
<protein>
    <recommendedName>
        <fullName evidence="2">Antitoxin</fullName>
    </recommendedName>
</protein>
<gene>
    <name evidence="4" type="ORF">PUR21_11975</name>
</gene>
<sequence>MRTYLLHEARAEFSKLVERALDGEPQRVTRYGKDAVMIVSEADWAKGTGGKATLADLFLKYAGEEGGDFLDRNEPLARQDRPLGSDFLADA</sequence>
<comment type="caution">
    <text evidence="4">The sequence shown here is derived from an EMBL/GenBank/DDBJ whole genome shotgun (WGS) entry which is preliminary data.</text>
</comment>
<evidence type="ECO:0000256" key="1">
    <source>
        <dbReference type="ARBA" id="ARBA00009981"/>
    </source>
</evidence>
<accession>A0ABU9ZAR1</accession>
<dbReference type="SUPFAM" id="SSF143120">
    <property type="entry name" value="YefM-like"/>
    <property type="match status" value="1"/>
</dbReference>
<evidence type="ECO:0000313" key="4">
    <source>
        <dbReference type="EMBL" id="MEN3228345.1"/>
    </source>
</evidence>
<evidence type="ECO:0000313" key="5">
    <source>
        <dbReference type="Proteomes" id="UP001404845"/>
    </source>
</evidence>
<dbReference type="InterPro" id="IPR036165">
    <property type="entry name" value="YefM-like_sf"/>
</dbReference>